<reference evidence="1" key="1">
    <citation type="submission" date="2020-10" db="EMBL/GenBank/DDBJ databases">
        <authorList>
            <person name="Gilroy R."/>
        </authorList>
    </citation>
    <scope>NUCLEOTIDE SEQUENCE</scope>
    <source>
        <strain evidence="1">35461</strain>
    </source>
</reference>
<protein>
    <submittedName>
        <fullName evidence="1">Uncharacterized protein</fullName>
    </submittedName>
</protein>
<proteinExistence type="predicted"/>
<organism evidence="1 2">
    <name type="scientific">Candidatus Spyradenecus faecavium</name>
    <dbReference type="NCBI Taxonomy" id="2840947"/>
    <lineage>
        <taxon>Bacteria</taxon>
        <taxon>Pseudomonadati</taxon>
        <taxon>Lentisphaerota</taxon>
        <taxon>Lentisphaeria</taxon>
        <taxon>Lentisphaerales</taxon>
        <taxon>Lentisphaeraceae</taxon>
        <taxon>Lentisphaeraceae incertae sedis</taxon>
        <taxon>Candidatus Spyradenecus</taxon>
    </lineage>
</organism>
<evidence type="ECO:0000313" key="2">
    <source>
        <dbReference type="Proteomes" id="UP000886845"/>
    </source>
</evidence>
<comment type="caution">
    <text evidence="1">The sequence shown here is derived from an EMBL/GenBank/DDBJ whole genome shotgun (WGS) entry which is preliminary data.</text>
</comment>
<name>A0A9D1NN51_9BACT</name>
<dbReference type="Proteomes" id="UP000886845">
    <property type="component" value="Unassembled WGS sequence"/>
</dbReference>
<gene>
    <name evidence="1" type="ORF">IAC79_02755</name>
</gene>
<accession>A0A9D1NN51</accession>
<dbReference type="AlphaFoldDB" id="A0A9D1NN51"/>
<evidence type="ECO:0000313" key="1">
    <source>
        <dbReference type="EMBL" id="HIV09020.1"/>
    </source>
</evidence>
<reference evidence="1" key="2">
    <citation type="journal article" date="2021" name="PeerJ">
        <title>Extensive microbial diversity within the chicken gut microbiome revealed by metagenomics and culture.</title>
        <authorList>
            <person name="Gilroy R."/>
            <person name="Ravi A."/>
            <person name="Getino M."/>
            <person name="Pursley I."/>
            <person name="Horton D.L."/>
            <person name="Alikhan N.F."/>
            <person name="Baker D."/>
            <person name="Gharbi K."/>
            <person name="Hall N."/>
            <person name="Watson M."/>
            <person name="Adriaenssens E.M."/>
            <person name="Foster-Nyarko E."/>
            <person name="Jarju S."/>
            <person name="Secka A."/>
            <person name="Antonio M."/>
            <person name="Oren A."/>
            <person name="Chaudhuri R.R."/>
            <person name="La Ragione R."/>
            <person name="Hildebrand F."/>
            <person name="Pallen M.J."/>
        </authorList>
    </citation>
    <scope>NUCLEOTIDE SEQUENCE</scope>
    <source>
        <strain evidence="1">35461</strain>
    </source>
</reference>
<sequence length="105" mass="11252">MIDWLKDLFSGLWAWAKPKLAALFTLTAANVAQEVLALVNDAALQRLAYEAVKAAAEAGLKGNAAFDAAFAALTDRLKAEGRELADNVKDTLVQNAYLVFKNGQA</sequence>
<dbReference type="EMBL" id="DVOR01000087">
    <property type="protein sequence ID" value="HIV09020.1"/>
    <property type="molecule type" value="Genomic_DNA"/>
</dbReference>